<dbReference type="InterPro" id="IPR038274">
    <property type="entry name" value="Atg6/Beclin_C_sf"/>
</dbReference>
<dbReference type="GO" id="GO:0034272">
    <property type="term" value="C:phosphatidylinositol 3-kinase complex, class III, type II"/>
    <property type="evidence" value="ECO:0007669"/>
    <property type="project" value="TreeGrafter"/>
</dbReference>
<evidence type="ECO:0000313" key="2">
    <source>
        <dbReference type="EMBL" id="VDP61796.1"/>
    </source>
</evidence>
<evidence type="ECO:0000256" key="1">
    <source>
        <dbReference type="ARBA" id="ARBA00005965"/>
    </source>
</evidence>
<dbReference type="EMBL" id="UZAL01032777">
    <property type="protein sequence ID" value="VDP61796.1"/>
    <property type="molecule type" value="Genomic_DNA"/>
</dbReference>
<dbReference type="GO" id="GO:0000045">
    <property type="term" value="P:autophagosome assembly"/>
    <property type="evidence" value="ECO:0007669"/>
    <property type="project" value="TreeGrafter"/>
</dbReference>
<dbReference type="GO" id="GO:0030674">
    <property type="term" value="F:protein-macromolecule adaptor activity"/>
    <property type="evidence" value="ECO:0007669"/>
    <property type="project" value="TreeGrafter"/>
</dbReference>
<sequence length="91" mass="10477">MINFLDCLNQAQQIIEHTSNIQLPFRIKDKGKLQDPDGQIYSIKWNGNSEENWTKALKMMLINMKWIIAALSTKKNKKAINIQSTPSTTDK</sequence>
<proteinExistence type="inferred from homology"/>
<dbReference type="GO" id="GO:0000423">
    <property type="term" value="P:mitophagy"/>
    <property type="evidence" value="ECO:0007669"/>
    <property type="project" value="TreeGrafter"/>
</dbReference>
<comment type="similarity">
    <text evidence="1">Belongs to the beclin family.</text>
</comment>
<accession>A0A183PEH4</accession>
<dbReference type="GO" id="GO:0006995">
    <property type="term" value="P:cellular response to nitrogen starvation"/>
    <property type="evidence" value="ECO:0007669"/>
    <property type="project" value="TreeGrafter"/>
</dbReference>
<dbReference type="Pfam" id="PF04111">
    <property type="entry name" value="APG6"/>
    <property type="match status" value="1"/>
</dbReference>
<dbReference type="PANTHER" id="PTHR12768">
    <property type="entry name" value="BECLIN 1"/>
    <property type="match status" value="1"/>
</dbReference>
<dbReference type="PANTHER" id="PTHR12768:SF4">
    <property type="entry name" value="BECLIN-1"/>
    <property type="match status" value="1"/>
</dbReference>
<protein>
    <submittedName>
        <fullName evidence="2">Uncharacterized protein</fullName>
    </submittedName>
</protein>
<reference evidence="2 3" key="1">
    <citation type="submission" date="2018-11" db="EMBL/GenBank/DDBJ databases">
        <authorList>
            <consortium name="Pathogen Informatics"/>
        </authorList>
    </citation>
    <scope>NUCLEOTIDE SEQUENCE [LARGE SCALE GENOMIC DNA]</scope>
    <source>
        <strain>Denwood</strain>
        <strain evidence="3">Zambia</strain>
    </source>
</reference>
<dbReference type="GO" id="GO:0043548">
    <property type="term" value="F:phosphatidylinositol 3-kinase binding"/>
    <property type="evidence" value="ECO:0007669"/>
    <property type="project" value="TreeGrafter"/>
</dbReference>
<dbReference type="InterPro" id="IPR040455">
    <property type="entry name" value="Atg6_BARA"/>
</dbReference>
<evidence type="ECO:0000313" key="3">
    <source>
        <dbReference type="Proteomes" id="UP000269396"/>
    </source>
</evidence>
<dbReference type="STRING" id="31246.A0A183PEH4"/>
<dbReference type="Proteomes" id="UP000269396">
    <property type="component" value="Unassembled WGS sequence"/>
</dbReference>
<dbReference type="GO" id="GO:0000407">
    <property type="term" value="C:phagophore assembly site"/>
    <property type="evidence" value="ECO:0007669"/>
    <property type="project" value="TreeGrafter"/>
</dbReference>
<dbReference type="Gene3D" id="1.10.418.40">
    <property type="entry name" value="Autophagy protein 6/Beclin 1"/>
    <property type="match status" value="1"/>
</dbReference>
<dbReference type="GO" id="GO:0034271">
    <property type="term" value="C:phosphatidylinositol 3-kinase complex, class III, type I"/>
    <property type="evidence" value="ECO:0007669"/>
    <property type="project" value="TreeGrafter"/>
</dbReference>
<dbReference type="AlphaFoldDB" id="A0A183PEH4"/>
<dbReference type="GO" id="GO:0045324">
    <property type="term" value="P:late endosome to vacuole transport"/>
    <property type="evidence" value="ECO:0007669"/>
    <property type="project" value="TreeGrafter"/>
</dbReference>
<dbReference type="InterPro" id="IPR007243">
    <property type="entry name" value="Atg6/Beclin"/>
</dbReference>
<keyword evidence="3" id="KW-1185">Reference proteome</keyword>
<name>A0A183PEH4_9TREM</name>
<gene>
    <name evidence="2" type="ORF">SMTD_LOCUS12760</name>
</gene>
<organism evidence="2 3">
    <name type="scientific">Schistosoma mattheei</name>
    <dbReference type="NCBI Taxonomy" id="31246"/>
    <lineage>
        <taxon>Eukaryota</taxon>
        <taxon>Metazoa</taxon>
        <taxon>Spiralia</taxon>
        <taxon>Lophotrochozoa</taxon>
        <taxon>Platyhelminthes</taxon>
        <taxon>Trematoda</taxon>
        <taxon>Digenea</taxon>
        <taxon>Strigeidida</taxon>
        <taxon>Schistosomatoidea</taxon>
        <taxon>Schistosomatidae</taxon>
        <taxon>Schistosoma</taxon>
    </lineage>
</organism>